<evidence type="ECO:0000313" key="2">
    <source>
        <dbReference type="EMBL" id="WXB01267.1"/>
    </source>
</evidence>
<protein>
    <submittedName>
        <fullName evidence="2">Uncharacterized protein</fullName>
    </submittedName>
</protein>
<reference evidence="2" key="1">
    <citation type="submission" date="2021-12" db="EMBL/GenBank/DDBJ databases">
        <title>Discovery of the Pendulisporaceae a myxobacterial family with distinct sporulation behavior and unique specialized metabolism.</title>
        <authorList>
            <person name="Garcia R."/>
            <person name="Popoff A."/>
            <person name="Bader C.D."/>
            <person name="Loehr J."/>
            <person name="Walesch S."/>
            <person name="Walt C."/>
            <person name="Boldt J."/>
            <person name="Bunk B."/>
            <person name="Haeckl F.J.F.P.J."/>
            <person name="Gunesch A.P."/>
            <person name="Birkelbach J."/>
            <person name="Nuebel U."/>
            <person name="Pietschmann T."/>
            <person name="Bach T."/>
            <person name="Mueller R."/>
        </authorList>
    </citation>
    <scope>NUCLEOTIDE SEQUENCE</scope>
    <source>
        <strain evidence="2">MSr11367</strain>
    </source>
</reference>
<name>A0ABZ2KRF8_9BACT</name>
<feature type="chain" id="PRO_5045742172" evidence="1">
    <location>
        <begin position="28"/>
        <end position="569"/>
    </location>
</feature>
<feature type="signal peptide" evidence="1">
    <location>
        <begin position="1"/>
        <end position="27"/>
    </location>
</feature>
<dbReference type="Proteomes" id="UP001374803">
    <property type="component" value="Chromosome"/>
</dbReference>
<keyword evidence="1" id="KW-0732">Signal</keyword>
<gene>
    <name evidence="2" type="ORF">LVJ94_30660</name>
</gene>
<dbReference type="RefSeq" id="WP_394830878.1">
    <property type="nucleotide sequence ID" value="NZ_CP089929.1"/>
</dbReference>
<evidence type="ECO:0000313" key="3">
    <source>
        <dbReference type="Proteomes" id="UP001374803"/>
    </source>
</evidence>
<keyword evidence="3" id="KW-1185">Reference proteome</keyword>
<dbReference type="EMBL" id="CP089983">
    <property type="protein sequence ID" value="WXB01267.1"/>
    <property type="molecule type" value="Genomic_DNA"/>
</dbReference>
<sequence length="569" mass="58946">MGATAMTVLRVLCLLCAFCLFGLSACAPGPQAAAPRRATTPPGAPRIVLGELDARVILGDLPARAVRMGAGPLAMLSAGEQVEGERIGGFFEAPENACLLAYARGSTTIDDLDIVAFAEEGNPIAADQAPDAHPTIMVCPPHPERMYIAAHLANGEGLVGIAAHIVPVARAGEISRAFAARGSHGDGTRAAEAWPGLDDRLRAHRAAIGGTWEDFRRVAVRVDARAPANVAFPMEANQCIDVLVLPDEDVALVEVEALDDAGRVVARAHEGLKEPSFVLCSPIAFEGVLTLRPHVGTGLAAIVLGRTRGDGGREFAGRASAVWTASPLPLDGARTARNAELSRGGYGAPTSVKNGQLVLGRRVTLPLDLPGGASGCARVDVVGGAPLALIDASIWDANGLLLASGEGTGGAALFVCGRAKAQIELETRGRPGPFSVMVRPERWQHPLFATRPLAATRMLARAATGENLMHEGLATSVKQMTLDPAKRTVYAVTAGAGQCLRVAVGIEGEGAGVELRLFDGSTSEELDRSAGERGASARACASAAAPRSLRVEIRGTAGKPEAIIGERLK</sequence>
<accession>A0ABZ2KRF8</accession>
<evidence type="ECO:0000256" key="1">
    <source>
        <dbReference type="SAM" id="SignalP"/>
    </source>
</evidence>
<organism evidence="2 3">
    <name type="scientific">Pendulispora rubella</name>
    <dbReference type="NCBI Taxonomy" id="2741070"/>
    <lineage>
        <taxon>Bacteria</taxon>
        <taxon>Pseudomonadati</taxon>
        <taxon>Myxococcota</taxon>
        <taxon>Myxococcia</taxon>
        <taxon>Myxococcales</taxon>
        <taxon>Sorangiineae</taxon>
        <taxon>Pendulisporaceae</taxon>
        <taxon>Pendulispora</taxon>
    </lineage>
</organism>
<proteinExistence type="predicted"/>